<feature type="domain" description="PPM-type phosphatase" evidence="1">
    <location>
        <begin position="8"/>
        <end position="251"/>
    </location>
</feature>
<evidence type="ECO:0000259" key="1">
    <source>
        <dbReference type="PROSITE" id="PS51746"/>
    </source>
</evidence>
<protein>
    <submittedName>
        <fullName evidence="2">Protein phosphatase</fullName>
    </submittedName>
</protein>
<dbReference type="SMART" id="SM00332">
    <property type="entry name" value="PP2Cc"/>
    <property type="match status" value="1"/>
</dbReference>
<dbReference type="CDD" id="cd00143">
    <property type="entry name" value="PP2Cc"/>
    <property type="match status" value="1"/>
</dbReference>
<reference evidence="3" key="1">
    <citation type="submission" date="2017-02" db="EMBL/GenBank/DDBJ databases">
        <authorList>
            <person name="Varghese N."/>
            <person name="Submissions S."/>
        </authorList>
    </citation>
    <scope>NUCLEOTIDE SEQUENCE [LARGE SCALE GENOMIC DNA]</scope>
    <source>
        <strain evidence="3">DSM 16521</strain>
    </source>
</reference>
<dbReference type="Pfam" id="PF13672">
    <property type="entry name" value="PP2C_2"/>
    <property type="match status" value="1"/>
</dbReference>
<accession>A0A1T4MV95</accession>
<keyword evidence="3" id="KW-1185">Reference proteome</keyword>
<dbReference type="PANTHER" id="PTHR47992">
    <property type="entry name" value="PROTEIN PHOSPHATASE"/>
    <property type="match status" value="1"/>
</dbReference>
<dbReference type="GO" id="GO:0004722">
    <property type="term" value="F:protein serine/threonine phosphatase activity"/>
    <property type="evidence" value="ECO:0007669"/>
    <property type="project" value="InterPro"/>
</dbReference>
<sequence>MCEVGKLQFAVGTHVGLVRKNNQDAFILAPDLNLFGVADGMGGHAAGEIASQMAGEIIIQELARNREQLIGPGILGLLRQAVEKANQEIYHRGRLENQNLGMGTTVTCGYFSGDSNLLVIAHVGDSRAYRWRRGELKLLTHDHSLVYQLYQNGGISLEEAFKHPQRNILTRALGMDPAVVVDLTELTIEPDDLYLFCTDGLSGQVRDEEMLELLQTWQEDNSDLPTLANRLIEEALERGGKDNITLVLVKPR</sequence>
<dbReference type="SUPFAM" id="SSF81606">
    <property type="entry name" value="PP2C-like"/>
    <property type="match status" value="1"/>
</dbReference>
<dbReference type="Gene3D" id="3.60.40.10">
    <property type="entry name" value="PPM-type phosphatase domain"/>
    <property type="match status" value="1"/>
</dbReference>
<dbReference type="InterPro" id="IPR036457">
    <property type="entry name" value="PPM-type-like_dom_sf"/>
</dbReference>
<dbReference type="NCBIfam" id="NF033484">
    <property type="entry name" value="Stp1_PP2C_phos"/>
    <property type="match status" value="1"/>
</dbReference>
<dbReference type="PROSITE" id="PS51746">
    <property type="entry name" value="PPM_2"/>
    <property type="match status" value="1"/>
</dbReference>
<organism evidence="2 3">
    <name type="scientific">Carboxydocella sporoproducens DSM 16521</name>
    <dbReference type="NCBI Taxonomy" id="1121270"/>
    <lineage>
        <taxon>Bacteria</taxon>
        <taxon>Bacillati</taxon>
        <taxon>Bacillota</taxon>
        <taxon>Clostridia</taxon>
        <taxon>Eubacteriales</taxon>
        <taxon>Clostridiales Family XVI. Incertae Sedis</taxon>
        <taxon>Carboxydocella</taxon>
    </lineage>
</organism>
<dbReference type="SMART" id="SM00331">
    <property type="entry name" value="PP2C_SIG"/>
    <property type="match status" value="1"/>
</dbReference>
<evidence type="ECO:0000313" key="2">
    <source>
        <dbReference type="EMBL" id="SJZ70568.1"/>
    </source>
</evidence>
<gene>
    <name evidence="2" type="ORF">SAMN02745885_00715</name>
</gene>
<proteinExistence type="predicted"/>
<evidence type="ECO:0000313" key="3">
    <source>
        <dbReference type="Proteomes" id="UP000189933"/>
    </source>
</evidence>
<dbReference type="AlphaFoldDB" id="A0A1T4MV95"/>
<dbReference type="InterPro" id="IPR015655">
    <property type="entry name" value="PP2C"/>
</dbReference>
<dbReference type="Proteomes" id="UP000189933">
    <property type="component" value="Unassembled WGS sequence"/>
</dbReference>
<dbReference type="EMBL" id="FUXM01000005">
    <property type="protein sequence ID" value="SJZ70568.1"/>
    <property type="molecule type" value="Genomic_DNA"/>
</dbReference>
<name>A0A1T4MV95_9FIRM</name>
<dbReference type="InterPro" id="IPR001932">
    <property type="entry name" value="PPM-type_phosphatase-like_dom"/>
</dbReference>